<accession>A0A023FQK4</accession>
<feature type="region of interest" description="Disordered" evidence="1">
    <location>
        <begin position="136"/>
        <end position="160"/>
    </location>
</feature>
<dbReference type="AlphaFoldDB" id="A0A023FQK4"/>
<organism evidence="3">
    <name type="scientific">Amblyomma cajennense</name>
    <name type="common">Cayenne tick</name>
    <name type="synonym">Acarus cajennensis</name>
    <dbReference type="NCBI Taxonomy" id="34607"/>
    <lineage>
        <taxon>Eukaryota</taxon>
        <taxon>Metazoa</taxon>
        <taxon>Ecdysozoa</taxon>
        <taxon>Arthropoda</taxon>
        <taxon>Chelicerata</taxon>
        <taxon>Arachnida</taxon>
        <taxon>Acari</taxon>
        <taxon>Parasitiformes</taxon>
        <taxon>Ixodida</taxon>
        <taxon>Ixodoidea</taxon>
        <taxon>Ixodidae</taxon>
        <taxon>Amblyomminae</taxon>
        <taxon>Amblyomma</taxon>
    </lineage>
</organism>
<reference evidence="3" key="1">
    <citation type="submission" date="2014-03" db="EMBL/GenBank/DDBJ databases">
        <title>The sialotranscriptome of Amblyomma triste, Amblyomma parvum and Amblyomma cajennense ticks, uncovered by 454-based RNA-seq.</title>
        <authorList>
            <person name="Garcia G.R."/>
            <person name="Gardinassi L.G."/>
            <person name="Ribeiro J.M."/>
            <person name="Anatriello E."/>
            <person name="Ferreira B.R."/>
            <person name="Moreira H.N."/>
            <person name="Mafra C."/>
            <person name="Olegario M.M."/>
            <person name="Szabo P.J."/>
            <person name="Miranda-Santos I.K."/>
            <person name="Maruyama S.R."/>
        </authorList>
    </citation>
    <scope>NUCLEOTIDE SEQUENCE</scope>
    <source>
        <strain evidence="3">Uberlandia</strain>
        <tissue evidence="3">Salivary glands</tissue>
    </source>
</reference>
<evidence type="ECO:0000313" key="3">
    <source>
        <dbReference type="EMBL" id="JAC24066.1"/>
    </source>
</evidence>
<evidence type="ECO:0000256" key="2">
    <source>
        <dbReference type="SAM" id="SignalP"/>
    </source>
</evidence>
<dbReference type="EMBL" id="GBBK01000416">
    <property type="protein sequence ID" value="JAC24066.1"/>
    <property type="molecule type" value="mRNA"/>
</dbReference>
<feature type="signal peptide" evidence="2">
    <location>
        <begin position="1"/>
        <end position="22"/>
    </location>
</feature>
<sequence>MQETMFFTFAAALGVFFIMGLGNPTLRQAASECPAPTAEFITGKNHKIIFHNHTLNCTCHLGDGRSGQHTDGTLCFVEGGSKIGKCFKGACIVAPSTYGCAGMNGTEQGTIVHPNNCTFECNFPNGTTQWAFSPDGSPCVNQDDGEEEEDRKNGTCKHRTGIEREDQKETTCIPNDKLHLLGC</sequence>
<evidence type="ECO:0000256" key="1">
    <source>
        <dbReference type="SAM" id="MobiDB-lite"/>
    </source>
</evidence>
<proteinExistence type="evidence at transcript level"/>
<keyword evidence="2" id="KW-0732">Signal</keyword>
<feature type="chain" id="PRO_5001515275" evidence="2">
    <location>
        <begin position="23"/>
        <end position="183"/>
    </location>
</feature>
<name>A0A023FQK4_AMBCJ</name>
<protein>
    <submittedName>
        <fullName evidence="3">Putative secreted protein</fullName>
    </submittedName>
</protein>